<keyword evidence="3" id="KW-1185">Reference proteome</keyword>
<dbReference type="OrthoDB" id="9972196at2759"/>
<dbReference type="GO" id="GO:0017057">
    <property type="term" value="F:6-phosphogluconolactonase activity"/>
    <property type="evidence" value="ECO:0007669"/>
    <property type="project" value="TreeGrafter"/>
</dbReference>
<dbReference type="HOGENOM" id="CLU_038716_0_1_1"/>
<sequence length="395" mass="41318">MYKSFTTLMAFGMAAAAPSRIMSRQDATHKLLIGTPAQIVTADFTGSAFTITSKQYQKGTAPSWLLYRNPNLVYAVNENAADLTLFTLDGASSNPTPGPSAQGTTGVVSLAFNAEQTRIVGASYGTGTYDVWDIQADNSLKLFKNVALTGSELGPGQETHRAHQALLDPSGRYFVIPDLGGDALAVVDSENNSYEVVNTVPVGTGSGPRHGGFISVDGGNQASHYVVATELSNELVLFKLTYAEGNIQFEETQRLSTYGASFPPANATSAAAGELAIANSGHVYVSNRLSGNETDSIAHFVLEAGGNGGGSQLRFADTTSSGGLVPRMFSLSTDADQSLVFVANQDGDHGIAAFKRDPTTGSLDATPVASLPVSDFLVSENVGTPNSGPQFIQEI</sequence>
<dbReference type="KEGG" id="ela:UCREL1_334"/>
<dbReference type="InterPro" id="IPR050282">
    <property type="entry name" value="Cycloisomerase_2"/>
</dbReference>
<name>M7T6X3_EUTLA</name>
<evidence type="ECO:0000313" key="2">
    <source>
        <dbReference type="EMBL" id="EMR72608.1"/>
    </source>
</evidence>
<protein>
    <submittedName>
        <fullName evidence="2">Putative carboxy--muconate cyclase protein</fullName>
    </submittedName>
</protein>
<evidence type="ECO:0000313" key="3">
    <source>
        <dbReference type="Proteomes" id="UP000012174"/>
    </source>
</evidence>
<organism evidence="2 3">
    <name type="scientific">Eutypa lata (strain UCR-EL1)</name>
    <name type="common">Grapevine dieback disease fungus</name>
    <name type="synonym">Eutypa armeniacae</name>
    <dbReference type="NCBI Taxonomy" id="1287681"/>
    <lineage>
        <taxon>Eukaryota</taxon>
        <taxon>Fungi</taxon>
        <taxon>Dikarya</taxon>
        <taxon>Ascomycota</taxon>
        <taxon>Pezizomycotina</taxon>
        <taxon>Sordariomycetes</taxon>
        <taxon>Xylariomycetidae</taxon>
        <taxon>Xylariales</taxon>
        <taxon>Diatrypaceae</taxon>
        <taxon>Eutypa</taxon>
    </lineage>
</organism>
<dbReference type="OMA" id="PTETIAH"/>
<reference evidence="3" key="1">
    <citation type="journal article" date="2013" name="Genome Announc.">
        <title>Draft genome sequence of the grapevine dieback fungus Eutypa lata UCR-EL1.</title>
        <authorList>
            <person name="Blanco-Ulate B."/>
            <person name="Rolshausen P.E."/>
            <person name="Cantu D."/>
        </authorList>
    </citation>
    <scope>NUCLEOTIDE SEQUENCE [LARGE SCALE GENOMIC DNA]</scope>
    <source>
        <strain evidence="3">UCR-EL1</strain>
    </source>
</reference>
<dbReference type="PANTHER" id="PTHR30344:SF1">
    <property type="entry name" value="6-PHOSPHOGLUCONOLACTONASE"/>
    <property type="match status" value="1"/>
</dbReference>
<dbReference type="InterPro" id="IPR015943">
    <property type="entry name" value="WD40/YVTN_repeat-like_dom_sf"/>
</dbReference>
<dbReference type="EMBL" id="KB705413">
    <property type="protein sequence ID" value="EMR72608.1"/>
    <property type="molecule type" value="Genomic_DNA"/>
</dbReference>
<gene>
    <name evidence="2" type="ORF">UCREL1_334</name>
</gene>
<proteinExistence type="inferred from homology"/>
<comment type="similarity">
    <text evidence="1">Belongs to the cycloisomerase 2 family.</text>
</comment>
<dbReference type="eggNOG" id="ENOG502QRFW">
    <property type="taxonomic scope" value="Eukaryota"/>
</dbReference>
<dbReference type="InterPro" id="IPR019405">
    <property type="entry name" value="Lactonase_7-beta_prop"/>
</dbReference>
<dbReference type="SUPFAM" id="SSF51004">
    <property type="entry name" value="C-terminal (heme d1) domain of cytochrome cd1-nitrite reductase"/>
    <property type="match status" value="1"/>
</dbReference>
<accession>M7T6X3</accession>
<dbReference type="InterPro" id="IPR011048">
    <property type="entry name" value="Haem_d1_sf"/>
</dbReference>
<dbReference type="Pfam" id="PF10282">
    <property type="entry name" value="Lactonase"/>
    <property type="match status" value="1"/>
</dbReference>
<dbReference type="Proteomes" id="UP000012174">
    <property type="component" value="Unassembled WGS sequence"/>
</dbReference>
<dbReference type="AlphaFoldDB" id="M7T6X3"/>
<dbReference type="PANTHER" id="PTHR30344">
    <property type="entry name" value="6-PHOSPHOGLUCONOLACTONASE-RELATED"/>
    <property type="match status" value="1"/>
</dbReference>
<dbReference type="Gene3D" id="2.130.10.10">
    <property type="entry name" value="YVTN repeat-like/Quinoprotein amine dehydrogenase"/>
    <property type="match status" value="1"/>
</dbReference>
<evidence type="ECO:0000256" key="1">
    <source>
        <dbReference type="ARBA" id="ARBA00005564"/>
    </source>
</evidence>